<evidence type="ECO:0000256" key="1">
    <source>
        <dbReference type="SAM" id="MobiDB-lite"/>
    </source>
</evidence>
<dbReference type="AlphaFoldDB" id="A0A9X2D5U3"/>
<gene>
    <name evidence="2" type="ORF">M8330_06135</name>
</gene>
<name>A0A9X2D5U3_9ACTN</name>
<keyword evidence="3" id="KW-1185">Reference proteome</keyword>
<dbReference type="Pfam" id="PF19462">
    <property type="entry name" value="DUF5999"/>
    <property type="match status" value="1"/>
</dbReference>
<accession>A0A9X2D5U3</accession>
<dbReference type="Proteomes" id="UP001139485">
    <property type="component" value="Unassembled WGS sequence"/>
</dbReference>
<comment type="caution">
    <text evidence="2">The sequence shown here is derived from an EMBL/GenBank/DDBJ whole genome shotgun (WGS) entry which is preliminary data.</text>
</comment>
<proteinExistence type="predicted"/>
<dbReference type="InterPro" id="IPR046041">
    <property type="entry name" value="DUF5999"/>
</dbReference>
<reference evidence="2" key="1">
    <citation type="submission" date="2022-05" db="EMBL/GenBank/DDBJ databases">
        <authorList>
            <person name="Tuo L."/>
        </authorList>
    </citation>
    <scope>NUCLEOTIDE SEQUENCE</scope>
    <source>
        <strain evidence="2">BSK12Z-4</strain>
    </source>
</reference>
<dbReference type="RefSeq" id="WP_250826609.1">
    <property type="nucleotide sequence ID" value="NZ_JAMOIL010000006.1"/>
</dbReference>
<organism evidence="2 3">
    <name type="scientific">Nocardioides bruguierae</name>
    <dbReference type="NCBI Taxonomy" id="2945102"/>
    <lineage>
        <taxon>Bacteria</taxon>
        <taxon>Bacillati</taxon>
        <taxon>Actinomycetota</taxon>
        <taxon>Actinomycetes</taxon>
        <taxon>Propionibacteriales</taxon>
        <taxon>Nocardioidaceae</taxon>
        <taxon>Nocardioides</taxon>
    </lineage>
</organism>
<evidence type="ECO:0000313" key="3">
    <source>
        <dbReference type="Proteomes" id="UP001139485"/>
    </source>
</evidence>
<protein>
    <submittedName>
        <fullName evidence="2">DUF5999 family protein</fullName>
    </submittedName>
</protein>
<evidence type="ECO:0000313" key="2">
    <source>
        <dbReference type="EMBL" id="MCM0619871.1"/>
    </source>
</evidence>
<feature type="region of interest" description="Disordered" evidence="1">
    <location>
        <begin position="1"/>
        <end position="24"/>
    </location>
</feature>
<sequence length="72" mass="7702">MPDGTPVTHSSTDDTDDGERTTMCHHVPTCPDARDPHATAAHTVSDHDVDQGWQLLCNGLIVFHDGGCLVPP</sequence>
<dbReference type="EMBL" id="JAMOIL010000006">
    <property type="protein sequence ID" value="MCM0619871.1"/>
    <property type="molecule type" value="Genomic_DNA"/>
</dbReference>